<evidence type="ECO:0000259" key="13">
    <source>
        <dbReference type="Pfam" id="PF00464"/>
    </source>
</evidence>
<evidence type="ECO:0000313" key="15">
    <source>
        <dbReference type="Proteomes" id="UP000288012"/>
    </source>
</evidence>
<keyword evidence="8 11" id="KW-0028">Amino-acid biosynthesis</keyword>
<feature type="binding site" evidence="11">
    <location>
        <position position="121"/>
    </location>
    <ligand>
        <name>(6S)-5,6,7,8-tetrahydrofolate</name>
        <dbReference type="ChEBI" id="CHEBI:57453"/>
    </ligand>
</feature>
<keyword evidence="15" id="KW-1185">Reference proteome</keyword>
<evidence type="ECO:0000256" key="4">
    <source>
        <dbReference type="ARBA" id="ARBA00006376"/>
    </source>
</evidence>
<comment type="similarity">
    <text evidence="4 11">Belongs to the SHMT family.</text>
</comment>
<dbReference type="GO" id="GO:0030170">
    <property type="term" value="F:pyridoxal phosphate binding"/>
    <property type="evidence" value="ECO:0007669"/>
    <property type="project" value="UniProtKB-UniRule"/>
</dbReference>
<dbReference type="UniPathway" id="UPA00288">
    <property type="reaction ID" value="UER01023"/>
</dbReference>
<comment type="caution">
    <text evidence="14">The sequence shown here is derived from an EMBL/GenBank/DDBJ whole genome shotgun (WGS) entry which is preliminary data.</text>
</comment>
<evidence type="ECO:0000256" key="11">
    <source>
        <dbReference type="HAMAP-Rule" id="MF_00051"/>
    </source>
</evidence>
<dbReference type="Pfam" id="PF00464">
    <property type="entry name" value="SHMT"/>
    <property type="match status" value="1"/>
</dbReference>
<sequence length="418" mass="45525">MFDKQYTIAGFDDELWEAMQAEKKRQEEHIELIASENYASPRVLQAQGSLLTNKYAEGYPGKRYYGGCEYVDVAETLAISRAKQLFAAAYANVQPHSGSQANAAAMMALLNPGDLVLGMALPHGGHLTHGSQVNFSGKIYRAVQYGLNTETGLIDYEALEKLALQHKPKMIIAGFSAYSQVVDWARFRAIADEIGAYLLVDMAHVAGLVAAGLYPSPIPYADVVTSTTHKTLRGPRGGLILARANEEIEKKLNSAVFPGIQGGPLMHVIAAKAVAFAEALLPEFKSYQQQVIRNAKTMAQALLARGHRIVSGGTENHLLLLDLIDKDITGKEADAALGQANITVNKNSVPNDPRSPFVTSGLRLGTPAVTTRGFKEKEIQLITDWIADILENIHNTQGIARIREQVLALCAEFPVYRD</sequence>
<evidence type="ECO:0000256" key="6">
    <source>
        <dbReference type="ARBA" id="ARBA00022490"/>
    </source>
</evidence>
<evidence type="ECO:0000313" key="14">
    <source>
        <dbReference type="EMBL" id="RUQ81683.1"/>
    </source>
</evidence>
<feature type="modified residue" description="N6-(pyridoxal phosphate)lysine" evidence="11 12">
    <location>
        <position position="230"/>
    </location>
</feature>
<dbReference type="Proteomes" id="UP000288012">
    <property type="component" value="Unassembled WGS sequence"/>
</dbReference>
<evidence type="ECO:0000256" key="10">
    <source>
        <dbReference type="ARBA" id="ARBA00022898"/>
    </source>
</evidence>
<dbReference type="PANTHER" id="PTHR11680">
    <property type="entry name" value="SERINE HYDROXYMETHYLTRANSFERASE"/>
    <property type="match status" value="1"/>
</dbReference>
<dbReference type="GO" id="GO:0019264">
    <property type="term" value="P:glycine biosynthetic process from serine"/>
    <property type="evidence" value="ECO:0007669"/>
    <property type="project" value="UniProtKB-UniRule"/>
</dbReference>
<evidence type="ECO:0000256" key="9">
    <source>
        <dbReference type="ARBA" id="ARBA00022679"/>
    </source>
</evidence>
<dbReference type="InterPro" id="IPR015424">
    <property type="entry name" value="PyrdxlP-dep_Trfase"/>
</dbReference>
<keyword evidence="9 11" id="KW-0808">Transferase</keyword>
<feature type="site" description="Plays an important role in substrate specificity" evidence="11">
    <location>
        <position position="229"/>
    </location>
</feature>
<evidence type="ECO:0000256" key="5">
    <source>
        <dbReference type="ARBA" id="ARBA00011738"/>
    </source>
</evidence>
<dbReference type="GO" id="GO:0032259">
    <property type="term" value="P:methylation"/>
    <property type="evidence" value="ECO:0007669"/>
    <property type="project" value="UniProtKB-KW"/>
</dbReference>
<comment type="subcellular location">
    <subcellularLocation>
        <location evidence="3 11">Cytoplasm</location>
    </subcellularLocation>
</comment>
<keyword evidence="6 11" id="KW-0963">Cytoplasm</keyword>
<evidence type="ECO:0000256" key="2">
    <source>
        <dbReference type="ARBA" id="ARBA00001933"/>
    </source>
</evidence>
<comment type="pathway">
    <text evidence="11">Amino-acid biosynthesis; glycine biosynthesis; glycine from L-serine: step 1/1.</text>
</comment>
<dbReference type="HAMAP" id="MF_00051">
    <property type="entry name" value="SHMT"/>
    <property type="match status" value="1"/>
</dbReference>
<dbReference type="PROSITE" id="PS00096">
    <property type="entry name" value="SHMT"/>
    <property type="match status" value="1"/>
</dbReference>
<dbReference type="NCBIfam" id="NF000586">
    <property type="entry name" value="PRK00011.1"/>
    <property type="match status" value="1"/>
</dbReference>
<dbReference type="GO" id="GO:0005829">
    <property type="term" value="C:cytosol"/>
    <property type="evidence" value="ECO:0007669"/>
    <property type="project" value="TreeGrafter"/>
</dbReference>
<evidence type="ECO:0000256" key="12">
    <source>
        <dbReference type="PIRSR" id="PIRSR000412-50"/>
    </source>
</evidence>
<evidence type="ECO:0000256" key="1">
    <source>
        <dbReference type="ARBA" id="ARBA00001528"/>
    </source>
</evidence>
<feature type="binding site" evidence="11">
    <location>
        <begin position="355"/>
        <end position="357"/>
    </location>
    <ligand>
        <name>(6S)-5,6,7,8-tetrahydrofolate</name>
        <dbReference type="ChEBI" id="CHEBI:57453"/>
    </ligand>
</feature>
<keyword evidence="10 11" id="KW-0663">Pyridoxal phosphate</keyword>
<dbReference type="PANTHER" id="PTHR11680:SF50">
    <property type="entry name" value="SERINE HYDROXYMETHYLTRANSFERASE"/>
    <property type="match status" value="1"/>
</dbReference>
<dbReference type="FunFam" id="3.40.640.10:FF:000001">
    <property type="entry name" value="Serine hydroxymethyltransferase"/>
    <property type="match status" value="1"/>
</dbReference>
<dbReference type="UniPathway" id="UPA00193"/>
<dbReference type="GO" id="GO:0004372">
    <property type="term" value="F:glycine hydroxymethyltransferase activity"/>
    <property type="evidence" value="ECO:0007669"/>
    <property type="project" value="UniProtKB-UniRule"/>
</dbReference>
<keyword evidence="14" id="KW-0489">Methyltransferase</keyword>
<evidence type="ECO:0000256" key="8">
    <source>
        <dbReference type="ARBA" id="ARBA00022605"/>
    </source>
</evidence>
<dbReference type="AlphaFoldDB" id="A0A433JHC3"/>
<comment type="pathway">
    <text evidence="11">One-carbon metabolism; tetrahydrofolate interconversion.</text>
</comment>
<dbReference type="EC" id="2.1.2.1" evidence="11"/>
<feature type="binding site" evidence="11">
    <location>
        <begin position="125"/>
        <end position="127"/>
    </location>
    <ligand>
        <name>(6S)-5,6,7,8-tetrahydrofolate</name>
        <dbReference type="ChEBI" id="CHEBI:57453"/>
    </ligand>
</feature>
<dbReference type="Gene3D" id="3.90.1150.10">
    <property type="entry name" value="Aspartate Aminotransferase, domain 1"/>
    <property type="match status" value="1"/>
</dbReference>
<evidence type="ECO:0000256" key="3">
    <source>
        <dbReference type="ARBA" id="ARBA00004496"/>
    </source>
</evidence>
<dbReference type="InterPro" id="IPR015422">
    <property type="entry name" value="PyrdxlP-dep_Trfase_small"/>
</dbReference>
<dbReference type="RefSeq" id="WP_127057282.1">
    <property type="nucleotide sequence ID" value="NZ_RZGR01000034.1"/>
</dbReference>
<reference evidence="14 15" key="1">
    <citation type="submission" date="2018-12" db="EMBL/GenBank/DDBJ databases">
        <title>Legionella sp,whole genome shotgun sequence.</title>
        <authorList>
            <person name="Wu H."/>
        </authorList>
    </citation>
    <scope>NUCLEOTIDE SEQUENCE [LARGE SCALE GENOMIC DNA]</scope>
    <source>
        <strain evidence="15">km714</strain>
    </source>
</reference>
<dbReference type="EMBL" id="RZGR01000034">
    <property type="protein sequence ID" value="RUQ81683.1"/>
    <property type="molecule type" value="Genomic_DNA"/>
</dbReference>
<dbReference type="GO" id="GO:0035999">
    <property type="term" value="P:tetrahydrofolate interconversion"/>
    <property type="evidence" value="ECO:0007669"/>
    <property type="project" value="UniProtKB-UniRule"/>
</dbReference>
<dbReference type="SUPFAM" id="SSF53383">
    <property type="entry name" value="PLP-dependent transferases"/>
    <property type="match status" value="1"/>
</dbReference>
<gene>
    <name evidence="11" type="primary">glyA</name>
    <name evidence="14" type="ORF">EKM59_09870</name>
</gene>
<dbReference type="GO" id="GO:0008168">
    <property type="term" value="F:methyltransferase activity"/>
    <property type="evidence" value="ECO:0007669"/>
    <property type="project" value="UniProtKB-KW"/>
</dbReference>
<dbReference type="InterPro" id="IPR019798">
    <property type="entry name" value="Ser_HO-MeTrfase_PLP_BS"/>
</dbReference>
<dbReference type="InterPro" id="IPR049943">
    <property type="entry name" value="Ser_HO-MeTrfase-like"/>
</dbReference>
<evidence type="ECO:0000256" key="7">
    <source>
        <dbReference type="ARBA" id="ARBA00022563"/>
    </source>
</evidence>
<dbReference type="PIRSF" id="PIRSF000412">
    <property type="entry name" value="SHMT"/>
    <property type="match status" value="1"/>
</dbReference>
<dbReference type="FunFam" id="3.90.1150.10:FF:000003">
    <property type="entry name" value="Serine hydroxymethyltransferase"/>
    <property type="match status" value="1"/>
</dbReference>
<feature type="binding site" evidence="11">
    <location>
        <position position="246"/>
    </location>
    <ligand>
        <name>(6S)-5,6,7,8-tetrahydrofolate</name>
        <dbReference type="ChEBI" id="CHEBI:57453"/>
    </ligand>
</feature>
<dbReference type="Gene3D" id="3.40.640.10">
    <property type="entry name" value="Type I PLP-dependent aspartate aminotransferase-like (Major domain)"/>
    <property type="match status" value="1"/>
</dbReference>
<comment type="catalytic activity">
    <reaction evidence="1 11">
        <text>(6R)-5,10-methylene-5,6,7,8-tetrahydrofolate + glycine + H2O = (6S)-5,6,7,8-tetrahydrofolate + L-serine</text>
        <dbReference type="Rhea" id="RHEA:15481"/>
        <dbReference type="ChEBI" id="CHEBI:15377"/>
        <dbReference type="ChEBI" id="CHEBI:15636"/>
        <dbReference type="ChEBI" id="CHEBI:33384"/>
        <dbReference type="ChEBI" id="CHEBI:57305"/>
        <dbReference type="ChEBI" id="CHEBI:57453"/>
        <dbReference type="EC" id="2.1.2.1"/>
    </reaction>
</comment>
<dbReference type="InterPro" id="IPR001085">
    <property type="entry name" value="Ser_HO-MeTrfase"/>
</dbReference>
<feature type="domain" description="Serine hydroxymethyltransferase-like" evidence="13">
    <location>
        <begin position="11"/>
        <end position="386"/>
    </location>
</feature>
<name>A0A433JHC3_9GAMM</name>
<protein>
    <recommendedName>
        <fullName evidence="11">Serine hydroxymethyltransferase</fullName>
        <shortName evidence="11">SHMT</shortName>
        <shortName evidence="11">Serine methylase</shortName>
        <ecNumber evidence="11">2.1.2.1</ecNumber>
    </recommendedName>
</protein>
<comment type="cofactor">
    <cofactor evidence="2 11 12">
        <name>pyridoxal 5'-phosphate</name>
        <dbReference type="ChEBI" id="CHEBI:597326"/>
    </cofactor>
</comment>
<dbReference type="InterPro" id="IPR015421">
    <property type="entry name" value="PyrdxlP-dep_Trfase_major"/>
</dbReference>
<proteinExistence type="inferred from homology"/>
<comment type="function">
    <text evidence="11">Catalyzes the reversible interconversion of serine and glycine with tetrahydrofolate (THF) serving as the one-carbon carrier. This reaction serves as the major source of one-carbon groups required for the biosynthesis of purines, thymidylate, methionine, and other important biomolecules. Also exhibits THF-independent aldolase activity toward beta-hydroxyamino acids, producing glycine and aldehydes, via a retro-aldol mechanism.</text>
</comment>
<dbReference type="InterPro" id="IPR039429">
    <property type="entry name" value="SHMT-like_dom"/>
</dbReference>
<dbReference type="CDD" id="cd00378">
    <property type="entry name" value="SHMT"/>
    <property type="match status" value="1"/>
</dbReference>
<keyword evidence="7 11" id="KW-0554">One-carbon metabolism</keyword>
<comment type="subunit">
    <text evidence="5 11">Homodimer.</text>
</comment>
<accession>A0A433JHC3</accession>
<organism evidence="14 15">
    <name type="scientific">Legionella septentrionalis</name>
    <dbReference type="NCBI Taxonomy" id="2498109"/>
    <lineage>
        <taxon>Bacteria</taxon>
        <taxon>Pseudomonadati</taxon>
        <taxon>Pseudomonadota</taxon>
        <taxon>Gammaproteobacteria</taxon>
        <taxon>Legionellales</taxon>
        <taxon>Legionellaceae</taxon>
        <taxon>Legionella</taxon>
    </lineage>
</organism>